<feature type="compositionally biased region" description="Low complexity" evidence="11">
    <location>
        <begin position="18"/>
        <end position="32"/>
    </location>
</feature>
<dbReference type="InterPro" id="IPR027417">
    <property type="entry name" value="P-loop_NTPase"/>
</dbReference>
<dbReference type="GO" id="GO:0016787">
    <property type="term" value="F:hydrolase activity"/>
    <property type="evidence" value="ECO:0007669"/>
    <property type="project" value="UniProtKB-KW"/>
</dbReference>
<evidence type="ECO:0000256" key="7">
    <source>
        <dbReference type="ARBA" id="ARBA00022840"/>
    </source>
</evidence>
<evidence type="ECO:0000256" key="3">
    <source>
        <dbReference type="ARBA" id="ARBA00010171"/>
    </source>
</evidence>
<evidence type="ECO:0000256" key="8">
    <source>
        <dbReference type="ARBA" id="ARBA00023054"/>
    </source>
</evidence>
<reference evidence="13" key="1">
    <citation type="journal article" date="2020" name="Stud. Mycol.">
        <title>101 Dothideomycetes genomes: a test case for predicting lifestyles and emergence of pathogens.</title>
        <authorList>
            <person name="Haridas S."/>
            <person name="Albert R."/>
            <person name="Binder M."/>
            <person name="Bloem J."/>
            <person name="Labutti K."/>
            <person name="Salamov A."/>
            <person name="Andreopoulos B."/>
            <person name="Baker S."/>
            <person name="Barry K."/>
            <person name="Bills G."/>
            <person name="Bluhm B."/>
            <person name="Cannon C."/>
            <person name="Castanera R."/>
            <person name="Culley D."/>
            <person name="Daum C."/>
            <person name="Ezra D."/>
            <person name="Gonzalez J."/>
            <person name="Henrissat B."/>
            <person name="Kuo A."/>
            <person name="Liang C."/>
            <person name="Lipzen A."/>
            <person name="Lutzoni F."/>
            <person name="Magnuson J."/>
            <person name="Mondo S."/>
            <person name="Nolan M."/>
            <person name="Ohm R."/>
            <person name="Pangilinan J."/>
            <person name="Park H.-J."/>
            <person name="Ramirez L."/>
            <person name="Alfaro M."/>
            <person name="Sun H."/>
            <person name="Tritt A."/>
            <person name="Yoshinaga Y."/>
            <person name="Zwiers L.-H."/>
            <person name="Turgeon B."/>
            <person name="Goodwin S."/>
            <person name="Spatafora J."/>
            <person name="Crous P."/>
            <person name="Grigoriev I."/>
        </authorList>
    </citation>
    <scope>NUCLEOTIDE SEQUENCE</scope>
    <source>
        <strain evidence="13">ATCC 74209</strain>
    </source>
</reference>
<feature type="domain" description="RecF/RecN/SMC N-terminal" evidence="12">
    <location>
        <begin position="78"/>
        <end position="1071"/>
    </location>
</feature>
<dbReference type="PANTHER" id="PTHR45916:SF1">
    <property type="entry name" value="STRUCTURAL MAINTENANCE OF CHROMOSOMES PROTEIN 5"/>
    <property type="match status" value="1"/>
</dbReference>
<keyword evidence="6" id="KW-0547">Nucleotide-binding</keyword>
<protein>
    <recommendedName>
        <fullName evidence="4">Structural maintenance of chromosomes protein 5</fullName>
    </recommendedName>
</protein>
<feature type="region of interest" description="Disordered" evidence="11">
    <location>
        <begin position="1"/>
        <end position="71"/>
    </location>
</feature>
<dbReference type="SUPFAM" id="SSF52540">
    <property type="entry name" value="P-loop containing nucleoside triphosphate hydrolases"/>
    <property type="match status" value="1"/>
</dbReference>
<feature type="coiled-coil region" evidence="10">
    <location>
        <begin position="805"/>
        <end position="874"/>
    </location>
</feature>
<dbReference type="Pfam" id="PF02463">
    <property type="entry name" value="SMC_N"/>
    <property type="match status" value="1"/>
</dbReference>
<proteinExistence type="inferred from homology"/>
<dbReference type="PANTHER" id="PTHR45916">
    <property type="entry name" value="STRUCTURAL MAINTENANCE OF CHROMOSOMES PROTEIN 5"/>
    <property type="match status" value="1"/>
</dbReference>
<dbReference type="OrthoDB" id="10254973at2759"/>
<dbReference type="FunFam" id="3.40.50.300:FF:001301">
    <property type="entry name" value="Structural maintenance of chromosomes 5"/>
    <property type="match status" value="1"/>
</dbReference>
<feature type="coiled-coil region" evidence="10">
    <location>
        <begin position="690"/>
        <end position="741"/>
    </location>
</feature>
<evidence type="ECO:0000256" key="6">
    <source>
        <dbReference type="ARBA" id="ARBA00022741"/>
    </source>
</evidence>
<feature type="coiled-coil region" evidence="10">
    <location>
        <begin position="424"/>
        <end position="451"/>
    </location>
</feature>
<keyword evidence="5" id="KW-0158">Chromosome</keyword>
<keyword evidence="13" id="KW-0378">Hydrolase</keyword>
<evidence type="ECO:0000259" key="12">
    <source>
        <dbReference type="Pfam" id="PF02463"/>
    </source>
</evidence>
<evidence type="ECO:0000256" key="9">
    <source>
        <dbReference type="ARBA" id="ARBA00023242"/>
    </source>
</evidence>
<keyword evidence="7" id="KW-0067">ATP-binding</keyword>
<evidence type="ECO:0000256" key="10">
    <source>
        <dbReference type="SAM" id="Coils"/>
    </source>
</evidence>
<feature type="compositionally biased region" description="Basic residues" evidence="11">
    <location>
        <begin position="1"/>
        <end position="10"/>
    </location>
</feature>
<gene>
    <name evidence="13" type="ORF">GQ43DRAFT_471560</name>
</gene>
<accession>A0A9P4JR32</accession>
<dbReference type="Gene3D" id="3.40.50.300">
    <property type="entry name" value="P-loop containing nucleotide triphosphate hydrolases"/>
    <property type="match status" value="2"/>
</dbReference>
<feature type="coiled-coil region" evidence="10">
    <location>
        <begin position="913"/>
        <end position="940"/>
    </location>
</feature>
<dbReference type="GO" id="GO:0005634">
    <property type="term" value="C:nucleus"/>
    <property type="evidence" value="ECO:0007669"/>
    <property type="project" value="UniProtKB-SubCell"/>
</dbReference>
<name>A0A9P4JR32_9PLEO</name>
<dbReference type="Proteomes" id="UP000799536">
    <property type="component" value="Unassembled WGS sequence"/>
</dbReference>
<evidence type="ECO:0000256" key="4">
    <source>
        <dbReference type="ARBA" id="ARBA00018687"/>
    </source>
</evidence>
<evidence type="ECO:0000256" key="2">
    <source>
        <dbReference type="ARBA" id="ARBA00004286"/>
    </source>
</evidence>
<sequence length="1120" mass="128181">MPGLVPHRRKRGEEEASSQESSATPSSSSTGSKRARFDRDASVESSDTVPVRNFANSHRNGNCGDDGYTEEPYQPGSIVRVKMTNFVTYTSAEFHPGPSLNMVIGPNGTGKSTLVCAICLGLGWSPAHLGRAKDLGEFVKHGFREAEIEIELAATPRMSTNPIVRRIIKREGNKSHFQINGRQATNKDVIKLAKSFSIQIDNLCQFLPQDRVVEFSAMTPVDMLRETQRAAAPEEMIQWHEQLKGLRADQKKLESEKTNEEGHLGRLVEKQNGSREVVERLRQRKDLQVRAVALQKAKPLVEFNISKEGAKEARQRRKQTERDLAQLRREVEPLLQAARQKAVYRDQIQGVVESRRPLPGRADKRVDEVLRKINAQQAIVKECVTQLAAEKTGINARNQEKNRLEGVIRGLDRQMQEAPIDFDPKEYNDRINEVKQEIREIERRQEEHRNGMTASATLSKAKRDTLKLRVQERARLDTQSGQQENLLRRASPDAYRAWQWVQENRNQFEGEVFGPPLVTCSVTDPKYADALETRLSVGDMTAFTCTSNNDARLLQNSFFGPPMHLHNLSIRTSPKPLSFFKPVVENPQNHGFDGYLIDCIRGPEPVLAMLCDSAKLHTTAITTEAMSEARYRELQESQFTSWIHGREMYTVNRRREYSATSTVVKPVRKARFFTDQPVDNEEKLALDRTITELKRDIEGFRERWQELASQDNEFKAEVEALKEQQKEIQAEKDGKQRALSDFRVLPQRKRQREKEMAEVQAHIDGTKRRLVEIKSRGEQAQLKVASLALDYVKEMDFLRRVHDSVIEAEIRLIEANSEADALNEANVDVQTQLKDKEDILKAVKAEEIQLRNNLERLNRRAQAIINELTEAERPVVMEWAQGTDMDNLDAEIQTVSTRLELMAGGDPRAIQDYEQREVEIESLKERIATFDQQLAGLSARITEIRAKWEPQLDQLIAKISDGFARNFEKIGCAGQVGVYKDEEFEQWSIQIQVRFREHEELSILTSQRQSGGERAVSTIFYLMALQDLARSPFRVVDEINQGMDPRNERMVHERMVDIACKERTSQYFLITPKLLNDLKFHPKMKVHCIASGEWMPERHQDLDFQNLARLALRTRIAAAA</sequence>
<evidence type="ECO:0000256" key="11">
    <source>
        <dbReference type="SAM" id="MobiDB-lite"/>
    </source>
</evidence>
<keyword evidence="8 10" id="KW-0175">Coiled coil</keyword>
<dbReference type="GO" id="GO:0003697">
    <property type="term" value="F:single-stranded DNA binding"/>
    <property type="evidence" value="ECO:0007669"/>
    <property type="project" value="TreeGrafter"/>
</dbReference>
<keyword evidence="14" id="KW-1185">Reference proteome</keyword>
<evidence type="ECO:0000313" key="13">
    <source>
        <dbReference type="EMBL" id="KAF2201694.1"/>
    </source>
</evidence>
<evidence type="ECO:0000313" key="14">
    <source>
        <dbReference type="Proteomes" id="UP000799536"/>
    </source>
</evidence>
<evidence type="ECO:0000256" key="1">
    <source>
        <dbReference type="ARBA" id="ARBA00004123"/>
    </source>
</evidence>
<keyword evidence="9" id="KW-0539">Nucleus</keyword>
<dbReference type="GO" id="GO:0000724">
    <property type="term" value="P:double-strand break repair via homologous recombination"/>
    <property type="evidence" value="ECO:0007669"/>
    <property type="project" value="TreeGrafter"/>
</dbReference>
<dbReference type="EMBL" id="ML993965">
    <property type="protein sequence ID" value="KAF2201694.1"/>
    <property type="molecule type" value="Genomic_DNA"/>
</dbReference>
<evidence type="ECO:0000256" key="5">
    <source>
        <dbReference type="ARBA" id="ARBA00022454"/>
    </source>
</evidence>
<dbReference type="AlphaFoldDB" id="A0A9P4JR32"/>
<comment type="caution">
    <text evidence="13">The sequence shown here is derived from an EMBL/GenBank/DDBJ whole genome shotgun (WGS) entry which is preliminary data.</text>
</comment>
<dbReference type="GO" id="GO:0030915">
    <property type="term" value="C:Smc5-Smc6 complex"/>
    <property type="evidence" value="ECO:0007669"/>
    <property type="project" value="UniProtKB-ARBA"/>
</dbReference>
<dbReference type="InterPro" id="IPR003395">
    <property type="entry name" value="RecF/RecN/SMC_N"/>
</dbReference>
<feature type="compositionally biased region" description="Polar residues" evidence="11">
    <location>
        <begin position="43"/>
        <end position="60"/>
    </location>
</feature>
<organism evidence="13 14">
    <name type="scientific">Delitschia confertaspora ATCC 74209</name>
    <dbReference type="NCBI Taxonomy" id="1513339"/>
    <lineage>
        <taxon>Eukaryota</taxon>
        <taxon>Fungi</taxon>
        <taxon>Dikarya</taxon>
        <taxon>Ascomycota</taxon>
        <taxon>Pezizomycotina</taxon>
        <taxon>Dothideomycetes</taxon>
        <taxon>Pleosporomycetidae</taxon>
        <taxon>Pleosporales</taxon>
        <taxon>Delitschiaceae</taxon>
        <taxon>Delitschia</taxon>
    </lineage>
</organism>
<feature type="coiled-coil region" evidence="10">
    <location>
        <begin position="310"/>
        <end position="337"/>
    </location>
</feature>
<comment type="similarity">
    <text evidence="3">Belongs to the SMC family. SMC5 subfamily.</text>
</comment>
<comment type="subcellular location">
    <subcellularLocation>
        <location evidence="2">Chromosome</location>
    </subcellularLocation>
    <subcellularLocation>
        <location evidence="1">Nucleus</location>
    </subcellularLocation>
</comment>
<dbReference type="GO" id="GO:0005524">
    <property type="term" value="F:ATP binding"/>
    <property type="evidence" value="ECO:0007669"/>
    <property type="project" value="UniProtKB-KW"/>
</dbReference>